<dbReference type="PANTHER" id="PTHR15381:SF1">
    <property type="entry name" value="CHONDROITIN SULFATE PROTEOGLYCAN 5"/>
    <property type="match status" value="1"/>
</dbReference>
<proteinExistence type="predicted"/>
<accession>A0ABV0RUJ0</accession>
<dbReference type="EMBL" id="JAHRIN010058827">
    <property type="protein sequence ID" value="MEQ2211178.1"/>
    <property type="molecule type" value="Genomic_DNA"/>
</dbReference>
<dbReference type="InterPro" id="IPR009505">
    <property type="entry name" value="Neural_ProG_Cyt"/>
</dbReference>
<gene>
    <name evidence="2" type="ORF">XENOCAPTIV_000644</name>
</gene>
<organism evidence="2 3">
    <name type="scientific">Xenoophorus captivus</name>
    <dbReference type="NCBI Taxonomy" id="1517983"/>
    <lineage>
        <taxon>Eukaryota</taxon>
        <taxon>Metazoa</taxon>
        <taxon>Chordata</taxon>
        <taxon>Craniata</taxon>
        <taxon>Vertebrata</taxon>
        <taxon>Euteleostomi</taxon>
        <taxon>Actinopterygii</taxon>
        <taxon>Neopterygii</taxon>
        <taxon>Teleostei</taxon>
        <taxon>Neoteleostei</taxon>
        <taxon>Acanthomorphata</taxon>
        <taxon>Ovalentaria</taxon>
        <taxon>Atherinomorphae</taxon>
        <taxon>Cyprinodontiformes</taxon>
        <taxon>Goodeidae</taxon>
        <taxon>Xenoophorus</taxon>
    </lineage>
</organism>
<dbReference type="Proteomes" id="UP001434883">
    <property type="component" value="Unassembled WGS sequence"/>
</dbReference>
<reference evidence="2 3" key="1">
    <citation type="submission" date="2021-06" db="EMBL/GenBank/DDBJ databases">
        <authorList>
            <person name="Palmer J.M."/>
        </authorList>
    </citation>
    <scope>NUCLEOTIDE SEQUENCE [LARGE SCALE GENOMIC DNA]</scope>
    <source>
        <strain evidence="2 3">XC_2019</strain>
        <tissue evidence="2">Muscle</tissue>
    </source>
</reference>
<name>A0ABV0RUJ0_9TELE</name>
<feature type="domain" description="Neural chondroitin sulphate proteoglycan cytoplasmic" evidence="1">
    <location>
        <begin position="30"/>
        <end position="78"/>
    </location>
</feature>
<protein>
    <recommendedName>
        <fullName evidence="1">Neural chondroitin sulphate proteoglycan cytoplasmic domain-containing protein</fullName>
    </recommendedName>
</protein>
<comment type="caution">
    <text evidence="2">The sequence shown here is derived from an EMBL/GenBank/DDBJ whole genome shotgun (WGS) entry which is preliminary data.</text>
</comment>
<evidence type="ECO:0000259" key="1">
    <source>
        <dbReference type="Pfam" id="PF06567"/>
    </source>
</evidence>
<dbReference type="PANTHER" id="PTHR15381">
    <property type="entry name" value="CHONDROITIN SULFATE PROTEOGLYCAN 5 -RELATED"/>
    <property type="match status" value="1"/>
</dbReference>
<evidence type="ECO:0000313" key="2">
    <source>
        <dbReference type="EMBL" id="MEQ2211178.1"/>
    </source>
</evidence>
<evidence type="ECO:0000313" key="3">
    <source>
        <dbReference type="Proteomes" id="UP001434883"/>
    </source>
</evidence>
<keyword evidence="3" id="KW-1185">Reference proteome</keyword>
<feature type="non-terminal residue" evidence="2">
    <location>
        <position position="1"/>
    </location>
</feature>
<sequence>CNVQDYIWNKGLRCEWAVTEFQVLCVVVASTEPQTDGLSVSTTADGSQPNVRKLCDTPPPAPQAHTHNLAYYDNIICQVCLHSPPVGF</sequence>
<dbReference type="Pfam" id="PF06567">
    <property type="entry name" value="Neural_ProG_Cyt"/>
    <property type="match status" value="1"/>
</dbReference>